<evidence type="ECO:0000313" key="6">
    <source>
        <dbReference type="Proteomes" id="UP000077202"/>
    </source>
</evidence>
<feature type="repeat" description="PPR" evidence="2">
    <location>
        <begin position="505"/>
        <end position="539"/>
    </location>
</feature>
<dbReference type="PANTHER" id="PTHR47859">
    <property type="entry name" value="PENTATRICOPEPTIDE REPEAT-CONTAINING PROTEIN"/>
    <property type="match status" value="1"/>
</dbReference>
<evidence type="ECO:0000313" key="5">
    <source>
        <dbReference type="EMBL" id="OAE21810.1"/>
    </source>
</evidence>
<organism evidence="5 6">
    <name type="scientific">Marchantia polymorpha subsp. ruderalis</name>
    <dbReference type="NCBI Taxonomy" id="1480154"/>
    <lineage>
        <taxon>Eukaryota</taxon>
        <taxon>Viridiplantae</taxon>
        <taxon>Streptophyta</taxon>
        <taxon>Embryophyta</taxon>
        <taxon>Marchantiophyta</taxon>
        <taxon>Marchantiopsida</taxon>
        <taxon>Marchantiidae</taxon>
        <taxon>Marchantiales</taxon>
        <taxon>Marchantiaceae</taxon>
        <taxon>Marchantia</taxon>
    </lineage>
</organism>
<dbReference type="InterPro" id="IPR011990">
    <property type="entry name" value="TPR-like_helical_dom_sf"/>
</dbReference>
<keyword evidence="6" id="KW-1185">Reference proteome</keyword>
<dbReference type="Pfam" id="PF13041">
    <property type="entry name" value="PPR_2"/>
    <property type="match status" value="3"/>
</dbReference>
<feature type="compositionally biased region" description="Acidic residues" evidence="3">
    <location>
        <begin position="338"/>
        <end position="347"/>
    </location>
</feature>
<dbReference type="Gene3D" id="1.25.40.10">
    <property type="entry name" value="Tetratricopeptide repeat domain"/>
    <property type="match status" value="4"/>
</dbReference>
<gene>
    <name evidence="5" type="ORF">AXG93_2550s1490</name>
</gene>
<dbReference type="Pfam" id="PF13812">
    <property type="entry name" value="PPR_3"/>
    <property type="match status" value="1"/>
</dbReference>
<dbReference type="PROSITE" id="PS51375">
    <property type="entry name" value="PPR"/>
    <property type="match status" value="9"/>
</dbReference>
<feature type="region of interest" description="Disordered" evidence="3">
    <location>
        <begin position="327"/>
        <end position="363"/>
    </location>
</feature>
<feature type="repeat" description="PPR" evidence="2">
    <location>
        <begin position="659"/>
        <end position="693"/>
    </location>
</feature>
<dbReference type="InterPro" id="IPR057027">
    <property type="entry name" value="TPR_mt"/>
</dbReference>
<dbReference type="InterPro" id="IPR002885">
    <property type="entry name" value="PPR_rpt"/>
</dbReference>
<feature type="repeat" description="PPR" evidence="2">
    <location>
        <begin position="433"/>
        <end position="467"/>
    </location>
</feature>
<feature type="repeat" description="PPR" evidence="2">
    <location>
        <begin position="398"/>
        <end position="432"/>
    </location>
</feature>
<comment type="caution">
    <text evidence="5">The sequence shown here is derived from an EMBL/GenBank/DDBJ whole genome shotgun (WGS) entry which is preliminary data.</text>
</comment>
<feature type="repeat" description="PPR" evidence="2">
    <location>
        <begin position="624"/>
        <end position="658"/>
    </location>
</feature>
<feature type="region of interest" description="Disordered" evidence="3">
    <location>
        <begin position="290"/>
        <end position="315"/>
    </location>
</feature>
<feature type="compositionally biased region" description="Polar residues" evidence="3">
    <location>
        <begin position="348"/>
        <end position="357"/>
    </location>
</feature>
<reference evidence="5" key="1">
    <citation type="submission" date="2016-03" db="EMBL/GenBank/DDBJ databases">
        <title>Mechanisms controlling the formation of the plant cell surface in tip-growing cells are functionally conserved among land plants.</title>
        <authorList>
            <person name="Honkanen S."/>
            <person name="Jones V.A."/>
            <person name="Morieri G."/>
            <person name="Champion C."/>
            <person name="Hetherington A.J."/>
            <person name="Kelly S."/>
            <person name="Saint-Marcoux D."/>
            <person name="Proust H."/>
            <person name="Prescott H."/>
            <person name="Dolan L."/>
        </authorList>
    </citation>
    <scope>NUCLEOTIDE SEQUENCE [LARGE SCALE GENOMIC DNA]</scope>
    <source>
        <tissue evidence="5">Whole gametophyte</tissue>
    </source>
</reference>
<evidence type="ECO:0000256" key="3">
    <source>
        <dbReference type="SAM" id="MobiDB-lite"/>
    </source>
</evidence>
<dbReference type="PANTHER" id="PTHR47859:SF1">
    <property type="entry name" value="PENTATRICOPEPTIDE REPEAT-CONTAINING PROTEIN"/>
    <property type="match status" value="1"/>
</dbReference>
<feature type="repeat" description="PPR" evidence="2">
    <location>
        <begin position="166"/>
        <end position="200"/>
    </location>
</feature>
<sequence length="924" mass="103214">MMSRWYIVLERFGKRQALVNSHINLDTSQLSTRAFSSDIVFPTITSRNPKSSTAVTQDRDPGVFYLTQLFAKLLKLGEDNNASKLIKDMKTLDSPVTVVVCNYLLNSCSKSRNPKMAKEVWNFMQSNKIQINKVSYGCLIGALSRGGCIGEATELLTLLANKNEANLVMYNTVLNGCVHTKSKAQAERCIQLMEKQGVPKDERTYMELIKLSGMLGDLSATRRWWTQLVGKFTPTSTVRSSYIIALCRMNDLNEARQALQDLVSVYGHGKATHLTPLDEGATQQSRFVSGEKSEEYMESSVSGENEEAEHLSEQYGSKQLAIDELDKDSDDSNHLNELDSESDDPELNESQRTSSSNGKEDEMSLFTEGDVEVPGFPAELALRGMKISDITSTGLKDLQNSYNAMINAAGKAKNHILAECLFSEMRQLGLKMDIYTYNALLRAVLEGRGVKHGLRILKRMDTIGIKPNVHSLTALLEAYCRDRKFSKVDNVLDYMESGSRSQHPSCHTYNIVLNACISAEDPERALQAFGRMKAFGAEPDICTYIALFTVLGNTRSEPEGSSPWSQRQVAKRITAIELDMDQSGIQHTRESFTSLMHVLGAQGLTELMLQRLKDAIKVGKDILDVTSFNTVILSCVNVNQVETAWEVYQQMKSAGFKPDEYTYNILINGCTHEKKLSTAFELVDTMRQDGLSPNVVTFNTLLKVICHSGEMDIVLDLLKEMTASGVQPDTATFNTILTSASYQKRVDVMEHMLEEMRRSNISPDDQTFLPVVSTYMQAGQTEDAAEALRVLSFRMLDNCKPKDEAGNLQRNLVQGVIGDLARKNLNLGMNTRELLKDAVLHTSPEALAIYTASLAGLVQGDSENSDTEQSLWAARLSAQYDHNRTSRFTNLRNLEFRSAAYRVLKFIKTTLRILEVLVFLMIVM</sequence>
<feature type="domain" description="Pentatricopeptide repeat-containing protein-mitochondrial" evidence="4">
    <location>
        <begin position="405"/>
        <end position="531"/>
    </location>
</feature>
<protein>
    <recommendedName>
        <fullName evidence="4">Pentatricopeptide repeat-containing protein-mitochondrial domain-containing protein</fullName>
    </recommendedName>
</protein>
<feature type="repeat" description="PPR" evidence="2">
    <location>
        <begin position="694"/>
        <end position="728"/>
    </location>
</feature>
<evidence type="ECO:0000256" key="1">
    <source>
        <dbReference type="ARBA" id="ARBA00022737"/>
    </source>
</evidence>
<dbReference type="Proteomes" id="UP000077202">
    <property type="component" value="Unassembled WGS sequence"/>
</dbReference>
<evidence type="ECO:0000259" key="4">
    <source>
        <dbReference type="Pfam" id="PF23276"/>
    </source>
</evidence>
<feature type="repeat" description="PPR" evidence="2">
    <location>
        <begin position="729"/>
        <end position="763"/>
    </location>
</feature>
<name>A0A176VLN1_MARPO</name>
<feature type="repeat" description="PPR" evidence="2">
    <location>
        <begin position="97"/>
        <end position="131"/>
    </location>
</feature>
<dbReference type="AlphaFoldDB" id="A0A176VLN1"/>
<proteinExistence type="predicted"/>
<accession>A0A176VLN1</accession>
<dbReference type="NCBIfam" id="TIGR00756">
    <property type="entry name" value="PPR"/>
    <property type="match status" value="8"/>
</dbReference>
<keyword evidence="1" id="KW-0677">Repeat</keyword>
<dbReference type="EMBL" id="LVLJ01003342">
    <property type="protein sequence ID" value="OAE21810.1"/>
    <property type="molecule type" value="Genomic_DNA"/>
</dbReference>
<dbReference type="Pfam" id="PF23276">
    <property type="entry name" value="TPR_24"/>
    <property type="match status" value="1"/>
</dbReference>
<evidence type="ECO:0000256" key="2">
    <source>
        <dbReference type="PROSITE-ProRule" id="PRU00708"/>
    </source>
</evidence>